<dbReference type="PANTHER" id="PTHR43065">
    <property type="entry name" value="SENSOR HISTIDINE KINASE"/>
    <property type="match status" value="1"/>
</dbReference>
<keyword evidence="4" id="KW-0808">Transferase</keyword>
<dbReference type="SMART" id="SM00387">
    <property type="entry name" value="HATPase_c"/>
    <property type="match status" value="1"/>
</dbReference>
<keyword evidence="8" id="KW-0902">Two-component regulatory system</keyword>
<dbReference type="EC" id="2.7.13.3" evidence="2"/>
<sequence>MHRLLKRQIKQVYGKDFDLNSFDEKTLLLIANVTEVYQNFDEEKAFLNHTVKENKKAIEEAYKNLLSSSRLAAIGEMMENITHQWKQPLSIILNIVSLLKLDLKENKELDIIEKQTLYLNNTIVDFTNFSSHSEQEKKTFELNKSIEETIDIFNFQAEVNNIKIKKVLEKELFIQGDIGKFNQALLVLFSNAKDAFLSQNINNRVIEIKSEVSNGELILRVQDNAGGIPSYAIDKVFEPYFTTKFKDKGTGIGLSITYNIIEKMKGVIQVENYGAGALFTIKIPQQDVSKDLEKDVHG</sequence>
<dbReference type="AlphaFoldDB" id="A0A6S6S4B0"/>
<dbReference type="SUPFAM" id="SSF55874">
    <property type="entry name" value="ATPase domain of HSP90 chaperone/DNA topoisomerase II/histidine kinase"/>
    <property type="match status" value="1"/>
</dbReference>
<reference evidence="10" key="1">
    <citation type="submission" date="2020-01" db="EMBL/GenBank/DDBJ databases">
        <authorList>
            <person name="Meier V. D."/>
            <person name="Meier V D."/>
        </authorList>
    </citation>
    <scope>NUCLEOTIDE SEQUENCE</scope>
    <source>
        <strain evidence="10">HLG_WM_MAG_05</strain>
    </source>
</reference>
<evidence type="ECO:0000256" key="7">
    <source>
        <dbReference type="ARBA" id="ARBA00022840"/>
    </source>
</evidence>
<dbReference type="Gene3D" id="1.10.287.130">
    <property type="match status" value="1"/>
</dbReference>
<keyword evidence="3" id="KW-0597">Phosphoprotein</keyword>
<organism evidence="10">
    <name type="scientific">uncultured Sulfurovum sp</name>
    <dbReference type="NCBI Taxonomy" id="269237"/>
    <lineage>
        <taxon>Bacteria</taxon>
        <taxon>Pseudomonadati</taxon>
        <taxon>Campylobacterota</taxon>
        <taxon>Epsilonproteobacteria</taxon>
        <taxon>Campylobacterales</taxon>
        <taxon>Sulfurovaceae</taxon>
        <taxon>Sulfurovum</taxon>
        <taxon>environmental samples</taxon>
    </lineage>
</organism>
<dbReference type="InterPro" id="IPR003661">
    <property type="entry name" value="HisK_dim/P_dom"/>
</dbReference>
<keyword evidence="6 10" id="KW-0418">Kinase</keyword>
<proteinExistence type="predicted"/>
<dbReference type="InterPro" id="IPR004358">
    <property type="entry name" value="Sig_transdc_His_kin-like_C"/>
</dbReference>
<evidence type="ECO:0000256" key="4">
    <source>
        <dbReference type="ARBA" id="ARBA00022679"/>
    </source>
</evidence>
<evidence type="ECO:0000256" key="6">
    <source>
        <dbReference type="ARBA" id="ARBA00022777"/>
    </source>
</evidence>
<dbReference type="SUPFAM" id="SSF47384">
    <property type="entry name" value="Homodimeric domain of signal transducing histidine kinase"/>
    <property type="match status" value="1"/>
</dbReference>
<dbReference type="GO" id="GO:0005524">
    <property type="term" value="F:ATP binding"/>
    <property type="evidence" value="ECO:0007669"/>
    <property type="project" value="UniProtKB-KW"/>
</dbReference>
<dbReference type="InterPro" id="IPR003594">
    <property type="entry name" value="HATPase_dom"/>
</dbReference>
<name>A0A6S6S4B0_9BACT</name>
<dbReference type="InterPro" id="IPR036890">
    <property type="entry name" value="HATPase_C_sf"/>
</dbReference>
<gene>
    <name evidence="10" type="ORF">HELGO_WM9889</name>
</gene>
<dbReference type="InterPro" id="IPR036097">
    <property type="entry name" value="HisK_dim/P_sf"/>
</dbReference>
<protein>
    <recommendedName>
        <fullName evidence="2">histidine kinase</fullName>
        <ecNumber evidence="2">2.7.13.3</ecNumber>
    </recommendedName>
</protein>
<evidence type="ECO:0000256" key="2">
    <source>
        <dbReference type="ARBA" id="ARBA00012438"/>
    </source>
</evidence>
<evidence type="ECO:0000256" key="5">
    <source>
        <dbReference type="ARBA" id="ARBA00022741"/>
    </source>
</evidence>
<dbReference type="CDD" id="cd00082">
    <property type="entry name" value="HisKA"/>
    <property type="match status" value="1"/>
</dbReference>
<dbReference type="GO" id="GO:0000155">
    <property type="term" value="F:phosphorelay sensor kinase activity"/>
    <property type="evidence" value="ECO:0007669"/>
    <property type="project" value="InterPro"/>
</dbReference>
<dbReference type="EMBL" id="CACVAU010000001">
    <property type="protein sequence ID" value="CAA6800224.1"/>
    <property type="molecule type" value="Genomic_DNA"/>
</dbReference>
<evidence type="ECO:0000256" key="1">
    <source>
        <dbReference type="ARBA" id="ARBA00000085"/>
    </source>
</evidence>
<evidence type="ECO:0000313" key="10">
    <source>
        <dbReference type="EMBL" id="CAA6800224.1"/>
    </source>
</evidence>
<feature type="domain" description="Histidine kinase" evidence="9">
    <location>
        <begin position="80"/>
        <end position="287"/>
    </location>
</feature>
<comment type="catalytic activity">
    <reaction evidence="1">
        <text>ATP + protein L-histidine = ADP + protein N-phospho-L-histidine.</text>
        <dbReference type="EC" id="2.7.13.3"/>
    </reaction>
</comment>
<accession>A0A6S6S4B0</accession>
<evidence type="ECO:0000256" key="3">
    <source>
        <dbReference type="ARBA" id="ARBA00022553"/>
    </source>
</evidence>
<keyword evidence="7" id="KW-0067">ATP-binding</keyword>
<dbReference type="InterPro" id="IPR005467">
    <property type="entry name" value="His_kinase_dom"/>
</dbReference>
<dbReference type="Pfam" id="PF02518">
    <property type="entry name" value="HATPase_c"/>
    <property type="match status" value="1"/>
</dbReference>
<dbReference type="Gene3D" id="3.30.565.10">
    <property type="entry name" value="Histidine kinase-like ATPase, C-terminal domain"/>
    <property type="match status" value="1"/>
</dbReference>
<keyword evidence="5" id="KW-0547">Nucleotide-binding</keyword>
<evidence type="ECO:0000256" key="8">
    <source>
        <dbReference type="ARBA" id="ARBA00023012"/>
    </source>
</evidence>
<dbReference type="PROSITE" id="PS50109">
    <property type="entry name" value="HIS_KIN"/>
    <property type="match status" value="1"/>
</dbReference>
<dbReference type="PRINTS" id="PR00344">
    <property type="entry name" value="BCTRLSENSOR"/>
</dbReference>
<dbReference type="PANTHER" id="PTHR43065:SF10">
    <property type="entry name" value="PEROXIDE STRESS-ACTIVATED HISTIDINE KINASE MAK3"/>
    <property type="match status" value="1"/>
</dbReference>
<evidence type="ECO:0000259" key="9">
    <source>
        <dbReference type="PROSITE" id="PS50109"/>
    </source>
</evidence>